<sequence length="208" mass="24528">MTNNHEDLWIDWVDTLSEESCLVIDDFITDHELSIFLNYFQDHLKEDDFKKAGIGTGSEFQLKSQIRGDYIRWLNRDTDTELANFFARIDQAIAMLNRYCFLSLSGSEFHMAHYPEGTFYKRHLDQFSHRSNRLISVILYLNKNWKEGDGGELKLYLENEEKTIEPIAKRIVFMRSDQVEHEVLETNVDRYSLTGWLLYQPPGLTFLA</sequence>
<evidence type="ECO:0000313" key="9">
    <source>
        <dbReference type="Proteomes" id="UP000192472"/>
    </source>
</evidence>
<dbReference type="OrthoDB" id="9783171at2"/>
<dbReference type="RefSeq" id="WP_084372835.1">
    <property type="nucleotide sequence ID" value="NZ_FWYF01000002.1"/>
</dbReference>
<dbReference type="Gene3D" id="2.60.120.620">
    <property type="entry name" value="q2cbj1_9rhob like domain"/>
    <property type="match status" value="1"/>
</dbReference>
<feature type="domain" description="Fe2OG dioxygenase" evidence="7">
    <location>
        <begin position="100"/>
        <end position="199"/>
    </location>
</feature>
<dbReference type="AlphaFoldDB" id="A0A1W2GDL8"/>
<dbReference type="InterPro" id="IPR005123">
    <property type="entry name" value="Oxoglu/Fe-dep_dioxygenase_dom"/>
</dbReference>
<gene>
    <name evidence="8" type="ORF">SAMN04488029_2169</name>
</gene>
<keyword evidence="4" id="KW-0223">Dioxygenase</keyword>
<comment type="cofactor">
    <cofactor evidence="1">
        <name>L-ascorbate</name>
        <dbReference type="ChEBI" id="CHEBI:38290"/>
    </cofactor>
</comment>
<dbReference type="PANTHER" id="PTHR12907:SF26">
    <property type="entry name" value="HIF PROLYL HYDROXYLASE, ISOFORM C"/>
    <property type="match status" value="1"/>
</dbReference>
<dbReference type="InterPro" id="IPR044862">
    <property type="entry name" value="Pro_4_hyd_alph_FE2OG_OXY"/>
</dbReference>
<dbReference type="PROSITE" id="PS51471">
    <property type="entry name" value="FE2OG_OXY"/>
    <property type="match status" value="1"/>
</dbReference>
<proteinExistence type="predicted"/>
<dbReference type="SMART" id="SM00702">
    <property type="entry name" value="P4Hc"/>
    <property type="match status" value="1"/>
</dbReference>
<dbReference type="GO" id="GO:0071456">
    <property type="term" value="P:cellular response to hypoxia"/>
    <property type="evidence" value="ECO:0007669"/>
    <property type="project" value="TreeGrafter"/>
</dbReference>
<evidence type="ECO:0000256" key="1">
    <source>
        <dbReference type="ARBA" id="ARBA00001961"/>
    </source>
</evidence>
<evidence type="ECO:0000256" key="4">
    <source>
        <dbReference type="ARBA" id="ARBA00022964"/>
    </source>
</evidence>
<evidence type="ECO:0000259" key="7">
    <source>
        <dbReference type="PROSITE" id="PS51471"/>
    </source>
</evidence>
<dbReference type="Pfam" id="PF13640">
    <property type="entry name" value="2OG-FeII_Oxy_3"/>
    <property type="match status" value="1"/>
</dbReference>
<evidence type="ECO:0000256" key="3">
    <source>
        <dbReference type="ARBA" id="ARBA00022896"/>
    </source>
</evidence>
<evidence type="ECO:0000256" key="2">
    <source>
        <dbReference type="ARBA" id="ARBA00022723"/>
    </source>
</evidence>
<dbReference type="PANTHER" id="PTHR12907">
    <property type="entry name" value="EGL NINE HOMOLOG-RELATED"/>
    <property type="match status" value="1"/>
</dbReference>
<evidence type="ECO:0000256" key="5">
    <source>
        <dbReference type="ARBA" id="ARBA00023002"/>
    </source>
</evidence>
<keyword evidence="6" id="KW-0408">Iron</keyword>
<organism evidence="8 9">
    <name type="scientific">Reichenbachiella faecimaris</name>
    <dbReference type="NCBI Taxonomy" id="692418"/>
    <lineage>
        <taxon>Bacteria</taxon>
        <taxon>Pseudomonadati</taxon>
        <taxon>Bacteroidota</taxon>
        <taxon>Cytophagia</taxon>
        <taxon>Cytophagales</taxon>
        <taxon>Reichenbachiellaceae</taxon>
        <taxon>Reichenbachiella</taxon>
    </lineage>
</organism>
<dbReference type="InterPro" id="IPR051559">
    <property type="entry name" value="HIF_prolyl_hydroxylases"/>
</dbReference>
<keyword evidence="2" id="KW-0479">Metal-binding</keyword>
<reference evidence="8 9" key="1">
    <citation type="submission" date="2017-04" db="EMBL/GenBank/DDBJ databases">
        <authorList>
            <person name="Afonso C.L."/>
            <person name="Miller P.J."/>
            <person name="Scott M.A."/>
            <person name="Spackman E."/>
            <person name="Goraichik I."/>
            <person name="Dimitrov K.M."/>
            <person name="Suarez D.L."/>
            <person name="Swayne D.E."/>
        </authorList>
    </citation>
    <scope>NUCLEOTIDE SEQUENCE [LARGE SCALE GENOMIC DNA]</scope>
    <source>
        <strain evidence="8 9">DSM 26133</strain>
    </source>
</reference>
<accession>A0A1W2GDL8</accession>
<name>A0A1W2GDL8_REIFA</name>
<keyword evidence="3" id="KW-0847">Vitamin C</keyword>
<evidence type="ECO:0000313" key="8">
    <source>
        <dbReference type="EMBL" id="SMD34757.1"/>
    </source>
</evidence>
<dbReference type="InterPro" id="IPR006620">
    <property type="entry name" value="Pro_4_hyd_alph"/>
</dbReference>
<keyword evidence="9" id="KW-1185">Reference proteome</keyword>
<protein>
    <submittedName>
        <fullName evidence="8">SM-20-related protein</fullName>
    </submittedName>
</protein>
<dbReference type="STRING" id="692418.SAMN04488029_2169"/>
<dbReference type="Proteomes" id="UP000192472">
    <property type="component" value="Unassembled WGS sequence"/>
</dbReference>
<dbReference type="EMBL" id="FWYF01000002">
    <property type="protein sequence ID" value="SMD34757.1"/>
    <property type="molecule type" value="Genomic_DNA"/>
</dbReference>
<dbReference type="GO" id="GO:0031418">
    <property type="term" value="F:L-ascorbic acid binding"/>
    <property type="evidence" value="ECO:0007669"/>
    <property type="project" value="UniProtKB-KW"/>
</dbReference>
<dbReference type="GO" id="GO:0031543">
    <property type="term" value="F:peptidyl-proline dioxygenase activity"/>
    <property type="evidence" value="ECO:0007669"/>
    <property type="project" value="TreeGrafter"/>
</dbReference>
<dbReference type="GO" id="GO:0008198">
    <property type="term" value="F:ferrous iron binding"/>
    <property type="evidence" value="ECO:0007669"/>
    <property type="project" value="TreeGrafter"/>
</dbReference>
<keyword evidence="5" id="KW-0560">Oxidoreductase</keyword>
<evidence type="ECO:0000256" key="6">
    <source>
        <dbReference type="ARBA" id="ARBA00023004"/>
    </source>
</evidence>